<reference evidence="1" key="1">
    <citation type="submission" date="2023-04" db="EMBL/GenBank/DDBJ databases">
        <title>Draft Genome sequencing of Naganishia species isolated from polar environments using Oxford Nanopore Technology.</title>
        <authorList>
            <person name="Leo P."/>
            <person name="Venkateswaran K."/>
        </authorList>
    </citation>
    <scope>NUCLEOTIDE SEQUENCE</scope>
    <source>
        <strain evidence="1">MNA-CCFEE 5262</strain>
    </source>
</reference>
<protein>
    <submittedName>
        <fullName evidence="1">Uncharacterized protein</fullName>
    </submittedName>
</protein>
<comment type="caution">
    <text evidence="1">The sequence shown here is derived from an EMBL/GenBank/DDBJ whole genome shotgun (WGS) entry which is preliminary data.</text>
</comment>
<dbReference type="EMBL" id="JASBWS010000060">
    <property type="protein sequence ID" value="KAJ9103046.1"/>
    <property type="molecule type" value="Genomic_DNA"/>
</dbReference>
<proteinExistence type="predicted"/>
<name>A0ACC2VWQ0_9TREE</name>
<accession>A0ACC2VWQ0</accession>
<dbReference type="Proteomes" id="UP001230649">
    <property type="component" value="Unassembled WGS sequence"/>
</dbReference>
<evidence type="ECO:0000313" key="1">
    <source>
        <dbReference type="EMBL" id="KAJ9103046.1"/>
    </source>
</evidence>
<evidence type="ECO:0000313" key="2">
    <source>
        <dbReference type="Proteomes" id="UP001230649"/>
    </source>
</evidence>
<gene>
    <name evidence="1" type="ORF">QFC20_004855</name>
</gene>
<organism evidence="1 2">
    <name type="scientific">Naganishia adeliensis</name>
    <dbReference type="NCBI Taxonomy" id="92952"/>
    <lineage>
        <taxon>Eukaryota</taxon>
        <taxon>Fungi</taxon>
        <taxon>Dikarya</taxon>
        <taxon>Basidiomycota</taxon>
        <taxon>Agaricomycotina</taxon>
        <taxon>Tremellomycetes</taxon>
        <taxon>Filobasidiales</taxon>
        <taxon>Filobasidiaceae</taxon>
        <taxon>Naganishia</taxon>
    </lineage>
</organism>
<keyword evidence="2" id="KW-1185">Reference proteome</keyword>
<sequence length="649" mass="70387">MTDAAPPEIPPPEFQPPGEEPYVLNNSLLPMSVLIPPPITVNQYSAMGGDYGMGIGLGMGMAMSPPGMAFGGPMYLPPSAQEPPRTTPYNQYPIRTTFVTLNIAPKTGNSSLVGGLLRKDTSTNVSAVPSETTSWVYDQSPDSDAEDNATSPIAPALVLAAARPVKGGKGGYPRPKTNIRSTNSTFVTRVQSHDGFSKIVPNPPHLEGASATSFPPTRWAFTNTGRMLVWTLVDQTNKVKDPVLRVFFNNFPTCHTHCEVTKSPPGAADGGRLDTVIGFNTGDVFWFDPITLKYTRLTKAGVIHGRLVTAIRFHPLDPTLIYVLYSDGLIMTFSTEREDPEFKVTIGTPPWANRLKSWGNGRRKSSSDTGTPANTGNAEEIFIWRNDEPVPLKGQQGSPYAGRNPVAVWKLGDKMIKGMEFSPDGQALAAVSEDGTLKIVDTASARLLDTYGGYFGGLTCLAWSPDGKYVVTGGQDDLVTIISPRESRVVARGQGHASYVTGIAFDRRRSNTRSYRFGSVGEDGRILFWDFSAAELQRPRHIPNSVHRLSIGSTPDLQRNGDETKEKRSTYHPAPSLSEVTMIQPVINKLLETAVINQISFLPDLVVTVSKIGNIRFYMRGKSNANGTSGLGVDSVTNGVTRLRVTPSK</sequence>